<feature type="region of interest" description="Disordered" evidence="3">
    <location>
        <begin position="1420"/>
        <end position="1555"/>
    </location>
</feature>
<dbReference type="PANTHER" id="PTHR12283:SF6">
    <property type="entry name" value="GLUTAMINYL-PEPTIDE CYCLOTRANSFERASE-RELATED"/>
    <property type="match status" value="1"/>
</dbReference>
<sequence>MKLFSRVVGGAALLLAAGLAPLSHAYSALSDDTLAALPAAPQDFDIHKGALLAPILIPRVPGTPGNAKVRQHFVDFFTNTLPGWRLELHNSTSTTPTSNGEEITFVNVIATRDPPWARPGDVGRLALVAHYDSKLTPPGFIGATDSAAPCAMLMHTARSIDAALTKKWDKMKAEGVGEGGLEEERGVQIILLDGEEAFLSWTDTDSLYGARALAETWEATHHPGVSTFQTAISSIQLFVLLDLLGASSPRIPSYFQTTHWAYQAMAKLEKRLRGLGELKSSPNHHSKKTGTKKFDEPTFLPDADKEVSALMGGMVSDDHLPFMMRGVEILHMIPTPFPRVWHEMDDDGEHLDLDTVEDWAKLVTAFACEWMELEGFMDTAPASNIGVHTDEEKNGAKRKRTVEKDELPEHDQSATFEVPIQWDTEREFILYPDGRGGPVKLPLLPIVKRPSPEMVAKIQKGEPLNFLVGCKITPAAEISHQWGHDGAITLYDPQDSPDAGIEYAYRTDHLREDHETRPNVLAKPERNLFFITLQGDDLPTYHFWQDVKKDGDPRVAGDLDWASYMDACASRRASQQLEADNLHVAGELHRAREYFDDYEPPRVRPRRSIRMSKPGAASTSVDDFDFDDVFDSSSESNNHSSDEDYDAGVDFPEDDFPEDDLPEDDFTEDDFAEDGLTNDDNVEDSAPWWRFKFPLGSSSTYYKCPPHLTENPDADVAHLIDEFENNLRIAGIAQTLEDFAVWQKNAEKIQHFGGGPAPDKPPKREWPQNKAVKTVAYHLAIAANDGLPLLPLSGNEPWTRDDNIGFWTGKLPAGNIVSKRKISTLSELSDDSSSLFVPSRYTAASNGLLQANPGYGILKSPGSTAQPGPSPRSPRGSTGQFDVGGSSEGLVDDDLFFRDFDGDYTMVDAPPPRRRSSESPQLRRTPSKVRFDLPNGPSGSSDLGGGFAGPAFMMPKDGGLFGNESPFLEIKLYDGRLDADGTITLPDTSRRFRVWRWSDSTWGPDRARAQYEDFWRIAEELLGSQLQGPEDEVELRVYSEDGARSENDCIWVDRRVKPETFQEMMDAWLEYVTGSEVYLIPVPKVSRPFLPAASPGISYRALAKQFSTLQIAEGTRLGSVLHRARSFSIPNIPNAVAGTLSGWLRPQRASTVDEPDDVAFPPFDPTDCVDCGLYITTPDEYAEHYMKHFRGRIGAPQATHPGVQWALEQAGFQHSCPTCGLDLTDLSQAAFAVHVEAHERQGIGRGRSASVAPDSHSGGLRALQRARGAGDMRDEYLPEGADGEEQYSGSSGGIGSKVWQALSDAYNAGIGRVRSASAPPPSSPSTAPRTHRRSSKKKKLFPDSSAASNIFDESYTTPQHRLHRASQSRRPAPTPRGRRTRRRLSTASPISSTSPSSQAPAPAPAPPVRLTADELLAALSDDQENERVRRASLGPTFPSSSSSSLLLHRPGANSQRQRLGQYTPAGRSDDDAAGGYAAMRGRFRSSSSGYHHGLPPYTPAPLRRHAPPLPAGSLTPPPPPPPPPPRSSSSSSSSSSVAVARIFSSSEEGDEEGGITIPPALARAIAAGQPVAEIEVEWGEVVGASAALTAFWERVKRALELEDRVRGRLEERDEQREERRWKRWEEGREWLPQRQGRDRPTLDGLGEGSFRRPSLADQANISAAEESGDSDDEEEIEQLQAIIIERTDEEKAEKGRKKTKGSTATTGKRRRTSRSTRSYNPTAVDEAEDISDKEREQRIAMELEQNIAKQLEEEITAGKKRKRAGKADETYRSNKKVRGEEEVPEEKKRSKPNGKAKGSASIKKTVTIEVSREAVPESPAAKPKRKSTAGKRNLASGDGAVKTGRKEPRTSRIMSLLMDTPLFVYTKDFRLYKLRFAVGPNKVPIYVSKHLLTGASPFFDKALNGGFKESKTNVVSLPTDEPDIVWRLVKWIDTRAADNDSDLDERDMQEAYSDPPSESDDNVSQDSTAEEAPDNSLAPDSAVDANALFKLWCLAERLLMPDLQDEITQYLLIYAAKGAYRNTDPAVPSPEALAFVYENSPDTARVRDLAVDMAAVTWDTDRLKELSGALPAEIASDLFVRAVKYWRLETPDHPHKHVDYFKRAFVSSAYAVQSKPRGKRTEPALVPPLCRCDGACARCHDWWDWIGCEDRLHRALMEEQDPDNLSEQETDS</sequence>
<feature type="compositionally biased region" description="Acidic residues" evidence="3">
    <location>
        <begin position="1666"/>
        <end position="1677"/>
    </location>
</feature>
<dbReference type="Pfam" id="PF04389">
    <property type="entry name" value="Peptidase_M28"/>
    <property type="match status" value="1"/>
</dbReference>
<dbReference type="GeneID" id="92013663"/>
<feature type="compositionally biased region" description="Low complexity" evidence="3">
    <location>
        <begin position="1385"/>
        <end position="1400"/>
    </location>
</feature>
<keyword evidence="7" id="KW-1185">Reference proteome</keyword>
<dbReference type="EMBL" id="JAJVCZ030000010">
    <property type="protein sequence ID" value="KAL0255051.1"/>
    <property type="molecule type" value="Genomic_DNA"/>
</dbReference>
<dbReference type="SUPFAM" id="SSF53187">
    <property type="entry name" value="Zn-dependent exopeptidases"/>
    <property type="match status" value="1"/>
</dbReference>
<feature type="region of interest" description="Disordered" evidence="3">
    <location>
        <begin position="1940"/>
        <end position="1979"/>
    </location>
</feature>
<dbReference type="RefSeq" id="XP_066628922.1">
    <property type="nucleotide sequence ID" value="XM_066780976.1"/>
</dbReference>
<protein>
    <recommendedName>
        <fullName evidence="5">Peptidase M28 domain-containing protein</fullName>
    </recommendedName>
</protein>
<feature type="region of interest" description="Disordered" evidence="3">
    <location>
        <begin position="904"/>
        <end position="941"/>
    </location>
</feature>
<feature type="compositionally biased region" description="Pro residues" evidence="3">
    <location>
        <begin position="1507"/>
        <end position="1526"/>
    </location>
</feature>
<dbReference type="Gene3D" id="3.40.630.10">
    <property type="entry name" value="Zn peptidases"/>
    <property type="match status" value="1"/>
</dbReference>
<comment type="caution">
    <text evidence="6">The sequence shown here is derived from an EMBL/GenBank/DDBJ whole genome shotgun (WGS) entry which is preliminary data.</text>
</comment>
<feature type="region of interest" description="Disordered" evidence="3">
    <location>
        <begin position="1244"/>
        <end position="1292"/>
    </location>
</feature>
<dbReference type="Proteomes" id="UP001430584">
    <property type="component" value="Unassembled WGS sequence"/>
</dbReference>
<feature type="compositionally biased region" description="Acidic residues" evidence="3">
    <location>
        <begin position="1957"/>
        <end position="1973"/>
    </location>
</feature>
<feature type="compositionally biased region" description="Basic and acidic residues" evidence="3">
    <location>
        <begin position="402"/>
        <end position="411"/>
    </location>
</feature>
<feature type="compositionally biased region" description="Low complexity" evidence="3">
    <location>
        <begin position="1527"/>
        <end position="1536"/>
    </location>
</feature>
<feature type="compositionally biased region" description="Basic and acidic residues" evidence="3">
    <location>
        <begin position="1765"/>
        <end position="1788"/>
    </location>
</feature>
<evidence type="ECO:0000259" key="5">
    <source>
        <dbReference type="Pfam" id="PF04389"/>
    </source>
</evidence>
<accession>A0ABR3C5I0</accession>
<dbReference type="InterPro" id="IPR011333">
    <property type="entry name" value="SKP1/BTB/POZ_sf"/>
</dbReference>
<evidence type="ECO:0000313" key="6">
    <source>
        <dbReference type="EMBL" id="KAL0255051.1"/>
    </source>
</evidence>
<feature type="region of interest" description="Disordered" evidence="3">
    <location>
        <begin position="605"/>
        <end position="680"/>
    </location>
</feature>
<dbReference type="InterPro" id="IPR037457">
    <property type="entry name" value="M28_QC"/>
</dbReference>
<dbReference type="Gene3D" id="3.30.710.10">
    <property type="entry name" value="Potassium Channel Kv1.1, Chain A"/>
    <property type="match status" value="1"/>
</dbReference>
<evidence type="ECO:0000313" key="7">
    <source>
        <dbReference type="Proteomes" id="UP001430584"/>
    </source>
</evidence>
<feature type="compositionally biased region" description="Basic residues" evidence="3">
    <location>
        <begin position="1329"/>
        <end position="1339"/>
    </location>
</feature>
<organism evidence="6 7">
    <name type="scientific">Diplodia seriata</name>
    <dbReference type="NCBI Taxonomy" id="420778"/>
    <lineage>
        <taxon>Eukaryota</taxon>
        <taxon>Fungi</taxon>
        <taxon>Dikarya</taxon>
        <taxon>Ascomycota</taxon>
        <taxon>Pezizomycotina</taxon>
        <taxon>Dothideomycetes</taxon>
        <taxon>Dothideomycetes incertae sedis</taxon>
        <taxon>Botryosphaeriales</taxon>
        <taxon>Botryosphaeriaceae</taxon>
        <taxon>Diplodia</taxon>
    </lineage>
</organism>
<proteinExistence type="predicted"/>
<keyword evidence="1" id="KW-0808">Transferase</keyword>
<evidence type="ECO:0000256" key="4">
    <source>
        <dbReference type="SAM" id="SignalP"/>
    </source>
</evidence>
<feature type="signal peptide" evidence="4">
    <location>
        <begin position="1"/>
        <end position="25"/>
    </location>
</feature>
<feature type="region of interest" description="Disordered" evidence="3">
    <location>
        <begin position="384"/>
        <end position="411"/>
    </location>
</feature>
<keyword evidence="4" id="KW-0732">Signal</keyword>
<feature type="compositionally biased region" description="Acidic residues" evidence="3">
    <location>
        <begin position="643"/>
        <end position="680"/>
    </location>
</feature>
<evidence type="ECO:0000256" key="2">
    <source>
        <dbReference type="ARBA" id="ARBA00023315"/>
    </source>
</evidence>
<reference evidence="6 7" key="1">
    <citation type="submission" date="2024-02" db="EMBL/GenBank/DDBJ databases">
        <title>De novo assembly and annotation of 12 fungi associated with fruit tree decline syndrome in Ontario, Canada.</title>
        <authorList>
            <person name="Sulman M."/>
            <person name="Ellouze W."/>
            <person name="Ilyukhin E."/>
        </authorList>
    </citation>
    <scope>NUCLEOTIDE SEQUENCE [LARGE SCALE GENOMIC DNA]</scope>
    <source>
        <strain evidence="6 7">FDS-637</strain>
    </source>
</reference>
<feature type="region of interest" description="Disordered" evidence="3">
    <location>
        <begin position="278"/>
        <end position="298"/>
    </location>
</feature>
<dbReference type="CDD" id="cd03880">
    <property type="entry name" value="M28_QC_like"/>
    <property type="match status" value="1"/>
</dbReference>
<feature type="compositionally biased region" description="Basic residues" evidence="3">
    <location>
        <begin position="282"/>
        <end position="291"/>
    </location>
</feature>
<dbReference type="InterPro" id="IPR007484">
    <property type="entry name" value="Peptidase_M28"/>
</dbReference>
<dbReference type="InterPro" id="IPR040234">
    <property type="entry name" value="QC/QCL"/>
</dbReference>
<feature type="domain" description="Peptidase M28" evidence="5">
    <location>
        <begin position="122"/>
        <end position="366"/>
    </location>
</feature>
<feature type="region of interest" description="Disordered" evidence="3">
    <location>
        <begin position="854"/>
        <end position="890"/>
    </location>
</feature>
<dbReference type="SUPFAM" id="SSF54695">
    <property type="entry name" value="POZ domain"/>
    <property type="match status" value="1"/>
</dbReference>
<keyword evidence="2" id="KW-0012">Acyltransferase</keyword>
<feature type="region of interest" description="Disordered" evidence="3">
    <location>
        <begin position="1634"/>
        <end position="1848"/>
    </location>
</feature>
<evidence type="ECO:0000256" key="3">
    <source>
        <dbReference type="SAM" id="MobiDB-lite"/>
    </source>
</evidence>
<dbReference type="CDD" id="cd18186">
    <property type="entry name" value="BTB_POZ_ZBTB_KLHL-like"/>
    <property type="match status" value="1"/>
</dbReference>
<evidence type="ECO:0000256" key="1">
    <source>
        <dbReference type="ARBA" id="ARBA00022679"/>
    </source>
</evidence>
<feature type="compositionally biased region" description="Basic and acidic residues" evidence="3">
    <location>
        <begin position="1730"/>
        <end position="1741"/>
    </location>
</feature>
<feature type="region of interest" description="Disordered" evidence="3">
    <location>
        <begin position="1312"/>
        <end position="1407"/>
    </location>
</feature>
<name>A0ABR3C5I0_9PEZI</name>
<feature type="chain" id="PRO_5045634159" description="Peptidase M28 domain-containing protein" evidence="4">
    <location>
        <begin position="26"/>
        <end position="2172"/>
    </location>
</feature>
<dbReference type="PANTHER" id="PTHR12283">
    <property type="entry name" value="GLUTAMINYL-PEPTIDE CYCLOTRANSFERASE"/>
    <property type="match status" value="1"/>
</dbReference>
<gene>
    <name evidence="6" type="ORF">SLS55_009578</name>
</gene>